<keyword evidence="4" id="KW-0227">DNA damage</keyword>
<dbReference type="EMBL" id="CASHTH010001466">
    <property type="protein sequence ID" value="CAI8015689.1"/>
    <property type="molecule type" value="Genomic_DNA"/>
</dbReference>
<organism evidence="9 10">
    <name type="scientific">Geodia barretti</name>
    <name type="common">Barrett's horny sponge</name>
    <dbReference type="NCBI Taxonomy" id="519541"/>
    <lineage>
        <taxon>Eukaryota</taxon>
        <taxon>Metazoa</taxon>
        <taxon>Porifera</taxon>
        <taxon>Demospongiae</taxon>
        <taxon>Heteroscleromorpha</taxon>
        <taxon>Tetractinellida</taxon>
        <taxon>Astrophorina</taxon>
        <taxon>Geodiidae</taxon>
        <taxon>Geodia</taxon>
    </lineage>
</organism>
<dbReference type="Proteomes" id="UP001174909">
    <property type="component" value="Unassembled WGS sequence"/>
</dbReference>
<protein>
    <submittedName>
        <fullName evidence="9">Probable endonuclease 4</fullName>
    </submittedName>
</protein>
<dbReference type="SMART" id="SM00518">
    <property type="entry name" value="AP2Ec"/>
    <property type="match status" value="1"/>
</dbReference>
<dbReference type="NCBIfam" id="TIGR00587">
    <property type="entry name" value="nfo"/>
    <property type="match status" value="1"/>
</dbReference>
<keyword evidence="5" id="KW-0378">Hydrolase</keyword>
<dbReference type="AlphaFoldDB" id="A0AA35RQ70"/>
<evidence type="ECO:0000259" key="8">
    <source>
        <dbReference type="Pfam" id="PF01261"/>
    </source>
</evidence>
<dbReference type="PANTHER" id="PTHR21445:SF0">
    <property type="entry name" value="APURINIC-APYRIMIDINIC ENDONUCLEASE"/>
    <property type="match status" value="1"/>
</dbReference>
<dbReference type="GO" id="GO:0008081">
    <property type="term" value="F:phosphoric diester hydrolase activity"/>
    <property type="evidence" value="ECO:0007669"/>
    <property type="project" value="TreeGrafter"/>
</dbReference>
<keyword evidence="6" id="KW-0862">Zinc</keyword>
<dbReference type="PROSITE" id="PS00731">
    <property type="entry name" value="AP_NUCLEASE_F2_3"/>
    <property type="match status" value="1"/>
</dbReference>
<evidence type="ECO:0000256" key="4">
    <source>
        <dbReference type="ARBA" id="ARBA00022763"/>
    </source>
</evidence>
<evidence type="ECO:0000313" key="9">
    <source>
        <dbReference type="EMBL" id="CAI8015689.1"/>
    </source>
</evidence>
<dbReference type="Pfam" id="PF01261">
    <property type="entry name" value="AP_endonuc_2"/>
    <property type="match status" value="1"/>
</dbReference>
<keyword evidence="9" id="KW-0255">Endonuclease</keyword>
<evidence type="ECO:0000256" key="2">
    <source>
        <dbReference type="ARBA" id="ARBA00005340"/>
    </source>
</evidence>
<comment type="caution">
    <text evidence="9">The sequence shown here is derived from an EMBL/GenBank/DDBJ whole genome shotgun (WGS) entry which is preliminary data.</text>
</comment>
<keyword evidence="9" id="KW-0540">Nuclease</keyword>
<keyword evidence="10" id="KW-1185">Reference proteome</keyword>
<dbReference type="FunFam" id="3.20.20.150:FF:000001">
    <property type="entry name" value="Probable endonuclease 4"/>
    <property type="match status" value="1"/>
</dbReference>
<proteinExistence type="inferred from homology"/>
<dbReference type="Gene3D" id="3.20.20.150">
    <property type="entry name" value="Divalent-metal-dependent TIM barrel enzymes"/>
    <property type="match status" value="1"/>
</dbReference>
<name>A0AA35RQ70_GEOBA</name>
<dbReference type="InterPro" id="IPR001719">
    <property type="entry name" value="AP_endonuc_2"/>
</dbReference>
<sequence>MELGAHVSAAGGVDKAVGRAVDIGAEAIQTFAASPRAWAFKPIADDKAAAYREKAAEAGIKSTFLHGSYLVNIGGKPDHVEKSIASLTNHMGAAAQIGAQGVIFHSGSHKGVGFDAVLDQAGVALKQVLDNTDDNVQLIIENCAGMGAQIGASFAELGRLIKAVDSDRLKICLDTEHAFAAGYNIADPQGVEKAMAEFDAEIGLDRLVVVHANDAKVEFASGVDRHENIGEGYIGIEGFETIMAHPAFADVPFLLEVPGLDKKGPDKPNLDRLKDIRNRLAESE</sequence>
<keyword evidence="3" id="KW-0479">Metal-binding</keyword>
<evidence type="ECO:0000313" key="10">
    <source>
        <dbReference type="Proteomes" id="UP001174909"/>
    </source>
</evidence>
<dbReference type="GO" id="GO:0008270">
    <property type="term" value="F:zinc ion binding"/>
    <property type="evidence" value="ECO:0007669"/>
    <property type="project" value="InterPro"/>
</dbReference>
<dbReference type="GO" id="GO:0006284">
    <property type="term" value="P:base-excision repair"/>
    <property type="evidence" value="ECO:0007669"/>
    <property type="project" value="TreeGrafter"/>
</dbReference>
<dbReference type="InterPro" id="IPR036237">
    <property type="entry name" value="Xyl_isomerase-like_sf"/>
</dbReference>
<evidence type="ECO:0000256" key="7">
    <source>
        <dbReference type="ARBA" id="ARBA00023204"/>
    </source>
</evidence>
<comment type="similarity">
    <text evidence="2">Belongs to the AP endonuclease 2 family.</text>
</comment>
<evidence type="ECO:0000256" key="1">
    <source>
        <dbReference type="ARBA" id="ARBA00001947"/>
    </source>
</evidence>
<feature type="domain" description="Xylose isomerase-like TIM barrel" evidence="8">
    <location>
        <begin position="19"/>
        <end position="261"/>
    </location>
</feature>
<keyword evidence="7" id="KW-0234">DNA repair</keyword>
<dbReference type="SUPFAM" id="SSF51658">
    <property type="entry name" value="Xylose isomerase-like"/>
    <property type="match status" value="1"/>
</dbReference>
<dbReference type="InterPro" id="IPR013022">
    <property type="entry name" value="Xyl_isomerase-like_TIM-brl"/>
</dbReference>
<evidence type="ECO:0000256" key="3">
    <source>
        <dbReference type="ARBA" id="ARBA00022723"/>
    </source>
</evidence>
<dbReference type="HAMAP" id="MF_00152">
    <property type="entry name" value="Nfo"/>
    <property type="match status" value="1"/>
</dbReference>
<comment type="cofactor">
    <cofactor evidence="1">
        <name>Zn(2+)</name>
        <dbReference type="ChEBI" id="CHEBI:29105"/>
    </cofactor>
</comment>
<evidence type="ECO:0000256" key="6">
    <source>
        <dbReference type="ARBA" id="ARBA00022833"/>
    </source>
</evidence>
<dbReference type="GO" id="GO:0003906">
    <property type="term" value="F:DNA-(apurinic or apyrimidinic site) endonuclease activity"/>
    <property type="evidence" value="ECO:0007669"/>
    <property type="project" value="TreeGrafter"/>
</dbReference>
<gene>
    <name evidence="9" type="ORF">GBAR_LOCUS9674</name>
</gene>
<reference evidence="9" key="1">
    <citation type="submission" date="2023-03" db="EMBL/GenBank/DDBJ databases">
        <authorList>
            <person name="Steffen K."/>
            <person name="Cardenas P."/>
        </authorList>
    </citation>
    <scope>NUCLEOTIDE SEQUENCE</scope>
</reference>
<dbReference type="PROSITE" id="PS51432">
    <property type="entry name" value="AP_NUCLEASE_F2_4"/>
    <property type="match status" value="1"/>
</dbReference>
<dbReference type="GO" id="GO:0003677">
    <property type="term" value="F:DNA binding"/>
    <property type="evidence" value="ECO:0007669"/>
    <property type="project" value="InterPro"/>
</dbReference>
<dbReference type="PANTHER" id="PTHR21445">
    <property type="entry name" value="ENDONUCLEASE IV ENDODEOXYRIBONUCLEASE IV"/>
    <property type="match status" value="1"/>
</dbReference>
<dbReference type="CDD" id="cd00019">
    <property type="entry name" value="AP2Ec"/>
    <property type="match status" value="1"/>
</dbReference>
<accession>A0AA35RQ70</accession>
<dbReference type="InterPro" id="IPR018246">
    <property type="entry name" value="AP_endonuc_F2_Zn_BS"/>
</dbReference>
<evidence type="ECO:0000256" key="5">
    <source>
        <dbReference type="ARBA" id="ARBA00022801"/>
    </source>
</evidence>